<dbReference type="RefSeq" id="WP_244727202.1">
    <property type="nucleotide sequence ID" value="NZ_CP095045.1"/>
</dbReference>
<gene>
    <name evidence="2" type="ORF">MUN78_13935</name>
</gene>
<proteinExistence type="predicted"/>
<keyword evidence="1" id="KW-0472">Membrane</keyword>
<reference evidence="2 3" key="1">
    <citation type="submission" date="2022-04" db="EMBL/GenBank/DDBJ databases">
        <title>Leucobacter sp. isolated from rhizosphere of garlic.</title>
        <authorList>
            <person name="Won M."/>
            <person name="Lee C.-M."/>
            <person name="Woen H.-Y."/>
            <person name="Kwon S.-W."/>
        </authorList>
    </citation>
    <scope>NUCLEOTIDE SEQUENCE [LARGE SCALE GENOMIC DNA]</scope>
    <source>
        <strain evidence="2 3">H21R-40</strain>
    </source>
</reference>
<accession>A0ABY4FKM8</accession>
<evidence type="ECO:0000256" key="1">
    <source>
        <dbReference type="SAM" id="Phobius"/>
    </source>
</evidence>
<dbReference type="Proteomes" id="UP000831786">
    <property type="component" value="Chromosome"/>
</dbReference>
<evidence type="ECO:0000313" key="2">
    <source>
        <dbReference type="EMBL" id="UOQ56756.1"/>
    </source>
</evidence>
<evidence type="ECO:0000313" key="3">
    <source>
        <dbReference type="Proteomes" id="UP000831786"/>
    </source>
</evidence>
<name>A0ABY4FKM8_9MICO</name>
<protein>
    <submittedName>
        <fullName evidence="2">Uncharacterized protein</fullName>
    </submittedName>
</protein>
<dbReference type="EMBL" id="CP095045">
    <property type="protein sequence ID" value="UOQ56756.1"/>
    <property type="molecule type" value="Genomic_DNA"/>
</dbReference>
<keyword evidence="1" id="KW-0812">Transmembrane</keyword>
<sequence length="183" mass="18932">MNAYAPAPHQYPPLPSAVFSGAFGDNVSGAWFPARAEVGNGCITLWVAQPNGWAQYFSVPAAEVTVKSAAQRITLVVRGQSFPLLADPRAVDRAIKHAILGGVADILDKPRFELGVDFARTINVAGSAYSFHLGGGPEFLAAARQSGARTSRAGYGLILGLGCGGGILVVVVVTLVTLAAISL</sequence>
<feature type="transmembrane region" description="Helical" evidence="1">
    <location>
        <begin position="154"/>
        <end position="181"/>
    </location>
</feature>
<keyword evidence="1" id="KW-1133">Transmembrane helix</keyword>
<organism evidence="2 3">
    <name type="scientific">Leucobacter allii</name>
    <dbReference type="NCBI Taxonomy" id="2932247"/>
    <lineage>
        <taxon>Bacteria</taxon>
        <taxon>Bacillati</taxon>
        <taxon>Actinomycetota</taxon>
        <taxon>Actinomycetes</taxon>
        <taxon>Micrococcales</taxon>
        <taxon>Microbacteriaceae</taxon>
        <taxon>Leucobacter</taxon>
    </lineage>
</organism>
<keyword evidence="3" id="KW-1185">Reference proteome</keyword>